<dbReference type="Pfam" id="PF08376">
    <property type="entry name" value="NIT"/>
    <property type="match status" value="1"/>
</dbReference>
<feature type="compositionally biased region" description="Low complexity" evidence="6">
    <location>
        <begin position="673"/>
        <end position="683"/>
    </location>
</feature>
<dbReference type="InterPro" id="IPR003594">
    <property type="entry name" value="HATPase_dom"/>
</dbReference>
<keyword evidence="10" id="KW-1185">Reference proteome</keyword>
<dbReference type="PANTHER" id="PTHR45436:SF5">
    <property type="entry name" value="SENSOR HISTIDINE KINASE TRCS"/>
    <property type="match status" value="1"/>
</dbReference>
<feature type="compositionally biased region" description="Polar residues" evidence="6">
    <location>
        <begin position="1115"/>
        <end position="1134"/>
    </location>
</feature>
<reference evidence="9 10" key="1">
    <citation type="submission" date="2019-07" db="EMBL/GenBank/DDBJ databases">
        <title>R&amp;d 2014.</title>
        <authorList>
            <person name="Klenk H.-P."/>
        </authorList>
    </citation>
    <scope>NUCLEOTIDE SEQUENCE [LARGE SCALE GENOMIC DNA]</scope>
    <source>
        <strain evidence="9 10">DSM 43194</strain>
    </source>
</reference>
<sequence length="1351" mass="138141">MPVGQLLGEDAPKPSPWKALARWRDWKLPAKLGAVTLIPIVIALVLGGLTLGTQLDRADRYDQVAELAQLNAASRTLLDALQRERTETAAALTTGAGTDTARLDQVRADVDEAVGPVRSALNTTSADLDALAEPREQLNEQLDRLSSLRERVRTGQLGAIQATSSYSVITSSLLTVDVAAVSGMGDDAIGGTPTALHDVMVASEEVSIQQALVTYGIDRGGLAPSEFDQLRTSSVRLEDRLAEFSSAATVTQRAAFNETVRGDAFDTRESIMRGLLAGQDANAAFGDVSAQEWQQASNEVFGAMGEYGGQLGGEVTATADERASGAHAGVVWLAVLFVLALALAAVVVFVITRHLLRSLNVLRTSALDVADRALPEAVQSIQDGQEHNPVVRPVPVSTDDEIGQVARAFDAVHSQALRLAVEQAGMRAGYAGVFVNLSRRSQSLVQRQLQLIERLERDEEDADQLATLFQLDHLATRMRRNNENLMVLSGDEPGRRSGRPVSVTDVLRAAVSEIEQYQRVAVNAPPQARIVGYAAGDLVRLVAELLDNATAFSAPETRVTVSSTLDDGVLQVEIVDRGIGMNEAELEEANGRLTDAGPVDIATSRRMGLFVVGRLAGRHGFEVQLRGGKDVTGVTAVVRVPKDVVIVDHSAPTELVPAQAPSPASGSAGGPTGSTPVGTTRSGLPQRGSHHGASVPTAFAPLTQGGDAPSENEVSGTALFSPITDDRSAGTDGSGSDGSSRNGTGQNGTGQNGTGQIGTGRNGTRPGAPTTGSAEGNGTTASSPSSPSSSNSSGTSSAVPGGGPSIPQQGGPADEGTDEGADGAAGGTTSGLPRRRPGASRKPRPGTSAPAAEGADGTGASNAAAGDTPGDTQPETGEDLSGTALFAPKNTEVTDWWNAKTAGTANSSTEDAGGAATAGSSGPASSASAASPATSGQRKKDGSETTPIFNDTLSAWFRSESDPASDPGWGAADPGRKNAEEAAKAEPEDYTSAGLPRRQRGQKLMPGSATDAGRAGGTAVNGVNGVAHPQPAPPRRDASDVRSRLSSFQQGVSRGRRRKPEPDTAPDAGGEAGSTGAVNGHASAAPATSGTAPQASGTTETGSTDSGTADTGTAHSGTAETGSTVSAQQDTPTTAAGLPQRRRKPKAAQPEATQPKSTQPEATRSKAAQAEESQGGTSAESAGAVSASTETAESTATVDDTATTTTADSTTTDSSAVDSTAVDSTNADTAADADTAAATGSDTVAGSDTAAGKDTAADWTFAADERWRTVQAASDATPSGYTPAGLPRRQRGQQLMPGSATSTGPAGSRPRRERDPADVQGRLSSFQQGIRRGRHRTAQASDSSEQKVEGE</sequence>
<name>A0A660C5Y5_9PSEU</name>
<feature type="compositionally biased region" description="Low complexity" evidence="6">
    <location>
        <begin position="1175"/>
        <end position="1247"/>
    </location>
</feature>
<keyword evidence="7" id="KW-1133">Transmembrane helix</keyword>
<gene>
    <name evidence="9" type="ORF">JD82_00832</name>
</gene>
<proteinExistence type="predicted"/>
<evidence type="ECO:0000256" key="5">
    <source>
        <dbReference type="ARBA" id="ARBA00022777"/>
    </source>
</evidence>
<dbReference type="InterPro" id="IPR013587">
    <property type="entry name" value="Nitrate/nitrite_sensing"/>
</dbReference>
<dbReference type="GO" id="GO:0005886">
    <property type="term" value="C:plasma membrane"/>
    <property type="evidence" value="ECO:0007669"/>
    <property type="project" value="TreeGrafter"/>
</dbReference>
<dbReference type="InterPro" id="IPR050428">
    <property type="entry name" value="TCS_sensor_his_kinase"/>
</dbReference>
<feature type="compositionally biased region" description="Gly residues" evidence="6">
    <location>
        <begin position="745"/>
        <end position="761"/>
    </location>
</feature>
<keyword evidence="7" id="KW-0472">Membrane</keyword>
<keyword evidence="7" id="KW-0812">Transmembrane</keyword>
<dbReference type="SMART" id="SM00387">
    <property type="entry name" value="HATPase_c"/>
    <property type="match status" value="1"/>
</dbReference>
<feature type="transmembrane region" description="Helical" evidence="7">
    <location>
        <begin position="32"/>
        <end position="51"/>
    </location>
</feature>
<evidence type="ECO:0000256" key="2">
    <source>
        <dbReference type="ARBA" id="ARBA00012438"/>
    </source>
</evidence>
<feature type="compositionally biased region" description="Basic and acidic residues" evidence="6">
    <location>
        <begin position="974"/>
        <end position="987"/>
    </location>
</feature>
<comment type="caution">
    <text evidence="9">The sequence shown here is derived from an EMBL/GenBank/DDBJ whole genome shotgun (WGS) entry which is preliminary data.</text>
</comment>
<feature type="compositionally biased region" description="Low complexity" evidence="6">
    <location>
        <begin position="1082"/>
        <end position="1114"/>
    </location>
</feature>
<dbReference type="PANTHER" id="PTHR45436">
    <property type="entry name" value="SENSOR HISTIDINE KINASE YKOH"/>
    <property type="match status" value="1"/>
</dbReference>
<feature type="compositionally biased region" description="Polar residues" evidence="6">
    <location>
        <begin position="1151"/>
        <end position="1162"/>
    </location>
</feature>
<dbReference type="GO" id="GO:0000160">
    <property type="term" value="P:phosphorelay signal transduction system"/>
    <property type="evidence" value="ECO:0007669"/>
    <property type="project" value="TreeGrafter"/>
</dbReference>
<feature type="compositionally biased region" description="Low complexity" evidence="6">
    <location>
        <begin position="805"/>
        <end position="814"/>
    </location>
</feature>
<dbReference type="EC" id="2.7.13.3" evidence="2"/>
<evidence type="ECO:0000259" key="8">
    <source>
        <dbReference type="SMART" id="SM00387"/>
    </source>
</evidence>
<feature type="compositionally biased region" description="Polar residues" evidence="6">
    <location>
        <begin position="901"/>
        <end position="910"/>
    </location>
</feature>
<keyword evidence="3" id="KW-0597">Phosphoprotein</keyword>
<evidence type="ECO:0000256" key="4">
    <source>
        <dbReference type="ARBA" id="ARBA00022679"/>
    </source>
</evidence>
<organism evidence="9 10">
    <name type="scientific">Prauserella rugosa</name>
    <dbReference type="NCBI Taxonomy" id="43354"/>
    <lineage>
        <taxon>Bacteria</taxon>
        <taxon>Bacillati</taxon>
        <taxon>Actinomycetota</taxon>
        <taxon>Actinomycetes</taxon>
        <taxon>Pseudonocardiales</taxon>
        <taxon>Pseudonocardiaceae</taxon>
        <taxon>Prauserella</taxon>
    </lineage>
</organism>
<protein>
    <recommendedName>
        <fullName evidence="2">histidine kinase</fullName>
        <ecNumber evidence="2">2.7.13.3</ecNumber>
    </recommendedName>
</protein>
<feature type="compositionally biased region" description="Low complexity" evidence="6">
    <location>
        <begin position="776"/>
        <end position="798"/>
    </location>
</feature>
<dbReference type="Proteomes" id="UP000317303">
    <property type="component" value="Unassembled WGS sequence"/>
</dbReference>
<feature type="region of interest" description="Disordered" evidence="6">
    <location>
        <begin position="1269"/>
        <end position="1351"/>
    </location>
</feature>
<feature type="region of interest" description="Disordered" evidence="6">
    <location>
        <begin position="655"/>
        <end position="1254"/>
    </location>
</feature>
<dbReference type="Gene3D" id="6.10.340.10">
    <property type="match status" value="1"/>
</dbReference>
<evidence type="ECO:0000256" key="1">
    <source>
        <dbReference type="ARBA" id="ARBA00000085"/>
    </source>
</evidence>
<dbReference type="GO" id="GO:0004673">
    <property type="term" value="F:protein histidine kinase activity"/>
    <property type="evidence" value="ECO:0007669"/>
    <property type="project" value="UniProtKB-EC"/>
</dbReference>
<feature type="compositionally biased region" description="Polar residues" evidence="6">
    <location>
        <begin position="1271"/>
        <end position="1280"/>
    </location>
</feature>
<evidence type="ECO:0000256" key="3">
    <source>
        <dbReference type="ARBA" id="ARBA00022553"/>
    </source>
</evidence>
<feature type="compositionally biased region" description="Low complexity" evidence="6">
    <location>
        <begin position="657"/>
        <end position="666"/>
    </location>
</feature>
<dbReference type="RefSeq" id="WP_030533452.1">
    <property type="nucleotide sequence ID" value="NZ_JOIJ01000014.1"/>
</dbReference>
<feature type="compositionally biased region" description="Low complexity" evidence="6">
    <location>
        <begin position="1017"/>
        <end position="1027"/>
    </location>
</feature>
<feature type="compositionally biased region" description="Polar residues" evidence="6">
    <location>
        <begin position="944"/>
        <end position="953"/>
    </location>
</feature>
<feature type="transmembrane region" description="Helical" evidence="7">
    <location>
        <begin position="330"/>
        <end position="351"/>
    </location>
</feature>
<feature type="domain" description="Histidine kinase/HSP90-like ATPase" evidence="8">
    <location>
        <begin position="533"/>
        <end position="644"/>
    </location>
</feature>
<evidence type="ECO:0000256" key="6">
    <source>
        <dbReference type="SAM" id="MobiDB-lite"/>
    </source>
</evidence>
<keyword evidence="4" id="KW-0808">Transferase</keyword>
<dbReference type="Gene3D" id="3.30.565.10">
    <property type="entry name" value="Histidine kinase-like ATPase, C-terminal domain"/>
    <property type="match status" value="1"/>
</dbReference>
<comment type="catalytic activity">
    <reaction evidence="1">
        <text>ATP + protein L-histidine = ADP + protein N-phospho-L-histidine.</text>
        <dbReference type="EC" id="2.7.13.3"/>
    </reaction>
</comment>
<feature type="compositionally biased region" description="Basic and acidic residues" evidence="6">
    <location>
        <begin position="1034"/>
        <end position="1043"/>
    </location>
</feature>
<dbReference type="CDD" id="cd06225">
    <property type="entry name" value="HAMP"/>
    <property type="match status" value="1"/>
</dbReference>
<keyword evidence="5 9" id="KW-0418">Kinase</keyword>
<dbReference type="EMBL" id="VLJV01000001">
    <property type="protein sequence ID" value="TWH19010.1"/>
    <property type="molecule type" value="Genomic_DNA"/>
</dbReference>
<dbReference type="SUPFAM" id="SSF55874">
    <property type="entry name" value="ATPase domain of HSP90 chaperone/DNA topoisomerase II/histidine kinase"/>
    <property type="match status" value="1"/>
</dbReference>
<feature type="compositionally biased region" description="Basic residues" evidence="6">
    <location>
        <begin position="833"/>
        <end position="844"/>
    </location>
</feature>
<evidence type="ECO:0000256" key="7">
    <source>
        <dbReference type="SAM" id="Phobius"/>
    </source>
</evidence>
<evidence type="ECO:0000313" key="10">
    <source>
        <dbReference type="Proteomes" id="UP000317303"/>
    </source>
</evidence>
<evidence type="ECO:0000313" key="9">
    <source>
        <dbReference type="EMBL" id="TWH19010.1"/>
    </source>
</evidence>
<dbReference type="InterPro" id="IPR036890">
    <property type="entry name" value="HATPase_C_sf"/>
</dbReference>
<accession>A0A660C5Y5</accession>
<dbReference type="Pfam" id="PF02518">
    <property type="entry name" value="HATPase_c"/>
    <property type="match status" value="1"/>
</dbReference>
<feature type="compositionally biased region" description="Low complexity" evidence="6">
    <location>
        <begin position="912"/>
        <end position="936"/>
    </location>
</feature>